<dbReference type="AlphaFoldDB" id="A0A0R3U0M5"/>
<keyword evidence="1" id="KW-0812">Transmembrane</keyword>
<dbReference type="Proteomes" id="UP000278807">
    <property type="component" value="Unassembled WGS sequence"/>
</dbReference>
<name>A0A0R3U0M5_RODNA</name>
<sequence length="77" mass="8845">MLPVHMTGVSAFYIHPFYFCDFLASKSFISRLLCCYVFGINWYSLMFCFFDMGGVYILMHLISGGLNPKVILNAEIE</sequence>
<keyword evidence="1" id="KW-0472">Membrane</keyword>
<reference evidence="4" key="1">
    <citation type="submission" date="2017-02" db="UniProtKB">
        <authorList>
            <consortium name="WormBaseParasite"/>
        </authorList>
    </citation>
    <scope>IDENTIFICATION</scope>
</reference>
<evidence type="ECO:0000313" key="3">
    <source>
        <dbReference type="Proteomes" id="UP000278807"/>
    </source>
</evidence>
<protein>
    <submittedName>
        <fullName evidence="4">Ovule protein</fullName>
    </submittedName>
</protein>
<organism evidence="4">
    <name type="scientific">Rodentolepis nana</name>
    <name type="common">Dwarf tapeworm</name>
    <name type="synonym">Hymenolepis nana</name>
    <dbReference type="NCBI Taxonomy" id="102285"/>
    <lineage>
        <taxon>Eukaryota</taxon>
        <taxon>Metazoa</taxon>
        <taxon>Spiralia</taxon>
        <taxon>Lophotrochozoa</taxon>
        <taxon>Platyhelminthes</taxon>
        <taxon>Cestoda</taxon>
        <taxon>Eucestoda</taxon>
        <taxon>Cyclophyllidea</taxon>
        <taxon>Hymenolepididae</taxon>
        <taxon>Rodentolepis</taxon>
    </lineage>
</organism>
<accession>A0A0R3U0M5</accession>
<proteinExistence type="predicted"/>
<evidence type="ECO:0000313" key="2">
    <source>
        <dbReference type="EMBL" id="VDO16597.1"/>
    </source>
</evidence>
<keyword evidence="1" id="KW-1133">Transmembrane helix</keyword>
<dbReference type="EMBL" id="UZAE01015790">
    <property type="protein sequence ID" value="VDO16597.1"/>
    <property type="molecule type" value="Genomic_DNA"/>
</dbReference>
<dbReference type="WBParaSite" id="HNAJ_0001367401-mRNA-1">
    <property type="protein sequence ID" value="HNAJ_0001367401-mRNA-1"/>
    <property type="gene ID" value="HNAJ_0001367401"/>
</dbReference>
<feature type="transmembrane region" description="Helical" evidence="1">
    <location>
        <begin position="36"/>
        <end position="59"/>
    </location>
</feature>
<gene>
    <name evidence="2" type="ORF">HNAJ_LOCUS13648</name>
</gene>
<keyword evidence="3" id="KW-1185">Reference proteome</keyword>
<reference evidence="2 3" key="2">
    <citation type="submission" date="2018-11" db="EMBL/GenBank/DDBJ databases">
        <authorList>
            <consortium name="Pathogen Informatics"/>
        </authorList>
    </citation>
    <scope>NUCLEOTIDE SEQUENCE [LARGE SCALE GENOMIC DNA]</scope>
</reference>
<evidence type="ECO:0000256" key="1">
    <source>
        <dbReference type="SAM" id="Phobius"/>
    </source>
</evidence>
<evidence type="ECO:0000313" key="4">
    <source>
        <dbReference type="WBParaSite" id="HNAJ_0001367401-mRNA-1"/>
    </source>
</evidence>